<dbReference type="AlphaFoldDB" id="A0AAE0Y850"/>
<evidence type="ECO:0000256" key="1">
    <source>
        <dbReference type="ARBA" id="ARBA00022837"/>
    </source>
</evidence>
<proteinExistence type="predicted"/>
<feature type="region of interest" description="Disordered" evidence="2">
    <location>
        <begin position="65"/>
        <end position="84"/>
    </location>
</feature>
<evidence type="ECO:0000313" key="4">
    <source>
        <dbReference type="Proteomes" id="UP001283361"/>
    </source>
</evidence>
<dbReference type="Proteomes" id="UP001283361">
    <property type="component" value="Unassembled WGS sequence"/>
</dbReference>
<evidence type="ECO:0000313" key="3">
    <source>
        <dbReference type="EMBL" id="KAK3736587.1"/>
    </source>
</evidence>
<dbReference type="InterPro" id="IPR011992">
    <property type="entry name" value="EF-hand-dom_pair"/>
</dbReference>
<evidence type="ECO:0000256" key="2">
    <source>
        <dbReference type="SAM" id="MobiDB-lite"/>
    </source>
</evidence>
<sequence>MFMFVYTLRHFVSFYRVPLGELTHTVVMETHWPSTVAGVCTICILLTLSSALPTDPERDTAVRIQQTNNGDPPVAAAESPKPAAMEPSYGLHTDTGTKQIPASPSATQFAPSVGSSETSSLNSPFTNHFVLDTASLDLNGNGCIDGEPELDLFKYHVATALAGTPNNMLRAHSIVHRTDTNKDGRICWCDFISIYLHDKDEVNERHHSAPFVVILDKDNGMFSRLDDDKDGMLKGSELESLIEQFASCIPEEQARLIVAAMTGLGVRDGAISSKEFARFLGVDSSKMPAPQAAVDESQPAPALPAGNGQQQKQQSGISGVLLTSTALPQTSRSAVDSLMKATKRE</sequence>
<dbReference type="EMBL" id="JAWDGP010006701">
    <property type="protein sequence ID" value="KAK3736587.1"/>
    <property type="molecule type" value="Genomic_DNA"/>
</dbReference>
<organism evidence="3 4">
    <name type="scientific">Elysia crispata</name>
    <name type="common">lettuce slug</name>
    <dbReference type="NCBI Taxonomy" id="231223"/>
    <lineage>
        <taxon>Eukaryota</taxon>
        <taxon>Metazoa</taxon>
        <taxon>Spiralia</taxon>
        <taxon>Lophotrochozoa</taxon>
        <taxon>Mollusca</taxon>
        <taxon>Gastropoda</taxon>
        <taxon>Heterobranchia</taxon>
        <taxon>Euthyneura</taxon>
        <taxon>Panpulmonata</taxon>
        <taxon>Sacoglossa</taxon>
        <taxon>Placobranchoidea</taxon>
        <taxon>Plakobranchidae</taxon>
        <taxon>Elysia</taxon>
    </lineage>
</organism>
<dbReference type="Gene3D" id="1.10.238.10">
    <property type="entry name" value="EF-hand"/>
    <property type="match status" value="1"/>
</dbReference>
<dbReference type="PROSITE" id="PS00018">
    <property type="entry name" value="EF_HAND_1"/>
    <property type="match status" value="1"/>
</dbReference>
<dbReference type="InterPro" id="IPR018247">
    <property type="entry name" value="EF_Hand_1_Ca_BS"/>
</dbReference>
<reference evidence="3" key="1">
    <citation type="journal article" date="2023" name="G3 (Bethesda)">
        <title>A reference genome for the long-term kleptoplast-retaining sea slug Elysia crispata morphotype clarki.</title>
        <authorList>
            <person name="Eastman K.E."/>
            <person name="Pendleton A.L."/>
            <person name="Shaikh M.A."/>
            <person name="Suttiyut T."/>
            <person name="Ogas R."/>
            <person name="Tomko P."/>
            <person name="Gavelis G."/>
            <person name="Widhalm J.R."/>
            <person name="Wisecaver J.H."/>
        </authorList>
    </citation>
    <scope>NUCLEOTIDE SEQUENCE</scope>
    <source>
        <strain evidence="3">ECLA1</strain>
    </source>
</reference>
<accession>A0AAE0Y850</accession>
<keyword evidence="1" id="KW-0106">Calcium</keyword>
<feature type="region of interest" description="Disordered" evidence="2">
    <location>
        <begin position="290"/>
        <end position="320"/>
    </location>
</feature>
<dbReference type="SUPFAM" id="SSF47473">
    <property type="entry name" value="EF-hand"/>
    <property type="match status" value="1"/>
</dbReference>
<comment type="caution">
    <text evidence="3">The sequence shown here is derived from an EMBL/GenBank/DDBJ whole genome shotgun (WGS) entry which is preliminary data.</text>
</comment>
<keyword evidence="4" id="KW-1185">Reference proteome</keyword>
<name>A0AAE0Y850_9GAST</name>
<gene>
    <name evidence="3" type="ORF">RRG08_049728</name>
</gene>
<protein>
    <submittedName>
        <fullName evidence="3">Uncharacterized protein</fullName>
    </submittedName>
</protein>